<feature type="signal peptide" evidence="1">
    <location>
        <begin position="1"/>
        <end position="27"/>
    </location>
</feature>
<name>A0A4Q2D296_9AGAR</name>
<protein>
    <submittedName>
        <fullName evidence="2">Uncharacterized protein</fullName>
    </submittedName>
</protein>
<evidence type="ECO:0000256" key="1">
    <source>
        <dbReference type="SAM" id="SignalP"/>
    </source>
</evidence>
<keyword evidence="1" id="KW-0732">Signal</keyword>
<sequence>MRFQTISAILSTVALIGLSFFAQPCNAAPTEDVGREKSKPGADLNWLWAGDNEA</sequence>
<evidence type="ECO:0000313" key="3">
    <source>
        <dbReference type="Proteomes" id="UP000290288"/>
    </source>
</evidence>
<dbReference type="AlphaFoldDB" id="A0A4Q2D296"/>
<dbReference type="EMBL" id="SDEE01000942">
    <property type="protein sequence ID" value="RXW13350.1"/>
    <property type="molecule type" value="Genomic_DNA"/>
</dbReference>
<evidence type="ECO:0000313" key="2">
    <source>
        <dbReference type="EMBL" id="RXW13350.1"/>
    </source>
</evidence>
<organism evidence="2 3">
    <name type="scientific">Candolleomyces aberdarensis</name>
    <dbReference type="NCBI Taxonomy" id="2316362"/>
    <lineage>
        <taxon>Eukaryota</taxon>
        <taxon>Fungi</taxon>
        <taxon>Dikarya</taxon>
        <taxon>Basidiomycota</taxon>
        <taxon>Agaricomycotina</taxon>
        <taxon>Agaricomycetes</taxon>
        <taxon>Agaricomycetidae</taxon>
        <taxon>Agaricales</taxon>
        <taxon>Agaricineae</taxon>
        <taxon>Psathyrellaceae</taxon>
        <taxon>Candolleomyces</taxon>
    </lineage>
</organism>
<reference evidence="2 3" key="1">
    <citation type="submission" date="2019-01" db="EMBL/GenBank/DDBJ databases">
        <title>Draft genome sequence of Psathyrella aberdarensis IHI B618.</title>
        <authorList>
            <person name="Buettner E."/>
            <person name="Kellner H."/>
        </authorList>
    </citation>
    <scope>NUCLEOTIDE SEQUENCE [LARGE SCALE GENOMIC DNA]</scope>
    <source>
        <strain evidence="2 3">IHI B618</strain>
    </source>
</reference>
<keyword evidence="3" id="KW-1185">Reference proteome</keyword>
<gene>
    <name evidence="2" type="ORF">EST38_g12501</name>
</gene>
<proteinExistence type="predicted"/>
<accession>A0A4Q2D296</accession>
<dbReference type="Proteomes" id="UP000290288">
    <property type="component" value="Unassembled WGS sequence"/>
</dbReference>
<feature type="chain" id="PRO_5020536392" evidence="1">
    <location>
        <begin position="28"/>
        <end position="54"/>
    </location>
</feature>
<comment type="caution">
    <text evidence="2">The sequence shown here is derived from an EMBL/GenBank/DDBJ whole genome shotgun (WGS) entry which is preliminary data.</text>
</comment>